<accession>A0A2N5U8N8</accession>
<gene>
    <name evidence="2" type="ORF">PCANC_26812</name>
</gene>
<feature type="region of interest" description="Disordered" evidence="1">
    <location>
        <begin position="92"/>
        <end position="143"/>
    </location>
</feature>
<dbReference type="AlphaFoldDB" id="A0A2N5U8N8"/>
<feature type="compositionally biased region" description="Low complexity" evidence="1">
    <location>
        <begin position="133"/>
        <end position="143"/>
    </location>
</feature>
<dbReference type="EMBL" id="PGCJ01000284">
    <property type="protein sequence ID" value="PLW34112.1"/>
    <property type="molecule type" value="Genomic_DNA"/>
</dbReference>
<evidence type="ECO:0000313" key="3">
    <source>
        <dbReference type="Proteomes" id="UP000235388"/>
    </source>
</evidence>
<evidence type="ECO:0000256" key="1">
    <source>
        <dbReference type="SAM" id="MobiDB-lite"/>
    </source>
</evidence>
<dbReference type="Proteomes" id="UP000235388">
    <property type="component" value="Unassembled WGS sequence"/>
</dbReference>
<sequence>MSNNPTPPNLPLHSSVARNSFIEDLPPSRVPSVAQSRVDCTSVSGLATHSCAPSRTHSIIDLDPGSVNQTDGTCRLEQIFSNALVGSTGPTLADKTFRASQHRPVPTHPAPPNIVYPPVSPPLPSDIQPPPLQQTDLQPQRQL</sequence>
<keyword evidence="3" id="KW-1185">Reference proteome</keyword>
<reference evidence="2 3" key="1">
    <citation type="submission" date="2017-11" db="EMBL/GenBank/DDBJ databases">
        <title>De novo assembly and phasing of dikaryotic genomes from two isolates of Puccinia coronata f. sp. avenae, the causal agent of oat crown rust.</title>
        <authorList>
            <person name="Miller M.E."/>
            <person name="Zhang Y."/>
            <person name="Omidvar V."/>
            <person name="Sperschneider J."/>
            <person name="Schwessinger B."/>
            <person name="Raley C."/>
            <person name="Palmer J.M."/>
            <person name="Garnica D."/>
            <person name="Upadhyaya N."/>
            <person name="Rathjen J."/>
            <person name="Taylor J.M."/>
            <person name="Park R.F."/>
            <person name="Dodds P.N."/>
            <person name="Hirsch C.D."/>
            <person name="Kianian S.F."/>
            <person name="Figueroa M."/>
        </authorList>
    </citation>
    <scope>NUCLEOTIDE SEQUENCE [LARGE SCALE GENOMIC DNA]</scope>
    <source>
        <strain evidence="2">12NC29</strain>
    </source>
</reference>
<name>A0A2N5U8N8_9BASI</name>
<organism evidence="2 3">
    <name type="scientific">Puccinia coronata f. sp. avenae</name>
    <dbReference type="NCBI Taxonomy" id="200324"/>
    <lineage>
        <taxon>Eukaryota</taxon>
        <taxon>Fungi</taxon>
        <taxon>Dikarya</taxon>
        <taxon>Basidiomycota</taxon>
        <taxon>Pucciniomycotina</taxon>
        <taxon>Pucciniomycetes</taxon>
        <taxon>Pucciniales</taxon>
        <taxon>Pucciniaceae</taxon>
        <taxon>Puccinia</taxon>
    </lineage>
</organism>
<comment type="caution">
    <text evidence="2">The sequence shown here is derived from an EMBL/GenBank/DDBJ whole genome shotgun (WGS) entry which is preliminary data.</text>
</comment>
<evidence type="ECO:0000313" key="2">
    <source>
        <dbReference type="EMBL" id="PLW34112.1"/>
    </source>
</evidence>
<protein>
    <submittedName>
        <fullName evidence="2">Uncharacterized protein</fullName>
    </submittedName>
</protein>
<proteinExistence type="predicted"/>
<feature type="compositionally biased region" description="Pro residues" evidence="1">
    <location>
        <begin position="106"/>
        <end position="132"/>
    </location>
</feature>